<protein>
    <recommendedName>
        <fullName evidence="5">Post-SET domain-containing protein</fullName>
    </recommendedName>
</protein>
<comment type="caution">
    <text evidence="3">The sequence shown here is derived from an EMBL/GenBank/DDBJ whole genome shotgun (WGS) entry which is preliminary data.</text>
</comment>
<evidence type="ECO:0000313" key="3">
    <source>
        <dbReference type="EMBL" id="RYC92081.1"/>
    </source>
</evidence>
<evidence type="ECO:0008006" key="5">
    <source>
        <dbReference type="Google" id="ProtNLM"/>
    </source>
</evidence>
<accession>A0A4Q2VZ65</accession>
<evidence type="ECO:0000313" key="4">
    <source>
        <dbReference type="Proteomes" id="UP000290540"/>
    </source>
</evidence>
<name>A0A4Q2VZ65_FUSOX</name>
<gene>
    <name evidence="3" type="ORF">BFJ63_vAg5010</name>
</gene>
<reference evidence="3 4" key="1">
    <citation type="submission" date="2016-12" db="EMBL/GenBank/DDBJ databases">
        <title>Draft genome sequence of Fusarium oxysporum causing rot on Narcissus.</title>
        <authorList>
            <person name="Armitage A.D."/>
            <person name="Taylor A."/>
            <person name="Clarkson J.P."/>
            <person name="Harrison R.J."/>
            <person name="Jackson A.C."/>
        </authorList>
    </citation>
    <scope>NUCLEOTIDE SEQUENCE [LARGE SCALE GENOMIC DNA]</scope>
    <source>
        <strain evidence="3 4">N139</strain>
    </source>
</reference>
<feature type="chain" id="PRO_5020594677" description="Post-SET domain-containing protein" evidence="2">
    <location>
        <begin position="34"/>
        <end position="118"/>
    </location>
</feature>
<proteinExistence type="predicted"/>
<dbReference type="Proteomes" id="UP000290540">
    <property type="component" value="Unassembled WGS sequence"/>
</dbReference>
<dbReference type="EMBL" id="MQTW01000027">
    <property type="protein sequence ID" value="RYC92081.1"/>
    <property type="molecule type" value="Genomic_DNA"/>
</dbReference>
<evidence type="ECO:0000256" key="2">
    <source>
        <dbReference type="SAM" id="SignalP"/>
    </source>
</evidence>
<keyword evidence="2" id="KW-0732">Signal</keyword>
<dbReference type="AlphaFoldDB" id="A0A4Q2VZ65"/>
<organism evidence="3 4">
    <name type="scientific">Fusarium oxysporum f. sp. narcissi</name>
    <dbReference type="NCBI Taxonomy" id="451672"/>
    <lineage>
        <taxon>Eukaryota</taxon>
        <taxon>Fungi</taxon>
        <taxon>Dikarya</taxon>
        <taxon>Ascomycota</taxon>
        <taxon>Pezizomycotina</taxon>
        <taxon>Sordariomycetes</taxon>
        <taxon>Hypocreomycetidae</taxon>
        <taxon>Hypocreales</taxon>
        <taxon>Nectriaceae</taxon>
        <taxon>Fusarium</taxon>
        <taxon>Fusarium oxysporum species complex</taxon>
    </lineage>
</organism>
<sequence length="118" mass="12681">MPNRGRRWAELTGQLSRWALLLLVDAIVAWVEGSVPYRYRTEPQTACACACGFPGCAAVVDSDSSSTRDPTGTGLTDQGQTQETSSCVCKETDNSPLKLLYLCGSWSSLALFSDDPNG</sequence>
<evidence type="ECO:0000256" key="1">
    <source>
        <dbReference type="SAM" id="MobiDB-lite"/>
    </source>
</evidence>
<feature type="signal peptide" evidence="2">
    <location>
        <begin position="1"/>
        <end position="33"/>
    </location>
</feature>
<feature type="region of interest" description="Disordered" evidence="1">
    <location>
        <begin position="60"/>
        <end position="85"/>
    </location>
</feature>
<feature type="compositionally biased region" description="Low complexity" evidence="1">
    <location>
        <begin position="71"/>
        <end position="84"/>
    </location>
</feature>